<keyword evidence="3 7" id="KW-1133">Transmembrane helix</keyword>
<dbReference type="PROSITE" id="PS51225">
    <property type="entry name" value="MARVEL"/>
    <property type="match status" value="1"/>
</dbReference>
<name>A0A0P7UVZ2_SCLFO</name>
<dbReference type="STRING" id="113540.ENSSFOP00015017911"/>
<sequence>MSQPSQTQRGTRDRKSEPWDHRAPRGHNNRRPPSVNRSGRDAAALKKTRAHQVHIKELGKLSKTGQQPRGVPWVQVYPHLFEESLPVDLKHCTYGIVLLCAVLTNALVLICVVAALAVMSGMSAMGGLAGGSFSINTAYTPFEGTELQQVRDLDMQYTQMRSPGVYGGVAFSLFFGVVSLLFVVSGSKPPHHLPAKLLLGQFIFQLLGAVAYVTAVGLYLHFVIQVNSTDVCKLRERLYARQGYTWMNCNVGGADAAVALFGLITAILYVAGCILTGFTIRWVRRYHQDRKRYEVEYQSQRTTERTYPQREPLQSDIVV</sequence>
<feature type="transmembrane region" description="Helical" evidence="7">
    <location>
        <begin position="165"/>
        <end position="185"/>
    </location>
</feature>
<feature type="domain" description="MARVEL" evidence="8">
    <location>
        <begin position="89"/>
        <end position="281"/>
    </location>
</feature>
<dbReference type="EMBL" id="JARO02002239">
    <property type="protein sequence ID" value="KPP73189.1"/>
    <property type="molecule type" value="Genomic_DNA"/>
</dbReference>
<evidence type="ECO:0000256" key="5">
    <source>
        <dbReference type="PROSITE-ProRule" id="PRU00581"/>
    </source>
</evidence>
<evidence type="ECO:0000313" key="9">
    <source>
        <dbReference type="EMBL" id="KPP73189.1"/>
    </source>
</evidence>
<comment type="caution">
    <text evidence="9">The sequence shown here is derived from an EMBL/GenBank/DDBJ whole genome shotgun (WGS) entry which is preliminary data.</text>
</comment>
<evidence type="ECO:0000256" key="7">
    <source>
        <dbReference type="SAM" id="Phobius"/>
    </source>
</evidence>
<dbReference type="InterPro" id="IPR008253">
    <property type="entry name" value="Marvel"/>
</dbReference>
<feature type="compositionally biased region" description="Basic and acidic residues" evidence="6">
    <location>
        <begin position="10"/>
        <end position="23"/>
    </location>
</feature>
<comment type="subcellular location">
    <subcellularLocation>
        <location evidence="1">Membrane</location>
        <topology evidence="1">Multi-pass membrane protein</topology>
    </subcellularLocation>
</comment>
<keyword evidence="4 5" id="KW-0472">Membrane</keyword>
<reference evidence="9 10" key="1">
    <citation type="submission" date="2015-08" db="EMBL/GenBank/DDBJ databases">
        <title>The genome of the Asian arowana (Scleropages formosus).</title>
        <authorList>
            <person name="Tan M.H."/>
            <person name="Gan H.M."/>
            <person name="Croft L.J."/>
            <person name="Austin C.M."/>
        </authorList>
    </citation>
    <scope>NUCLEOTIDE SEQUENCE [LARGE SCALE GENOMIC DNA]</scope>
    <source>
        <strain evidence="9">Aro1</strain>
    </source>
</reference>
<gene>
    <name evidence="9" type="ORF">Z043_107745</name>
</gene>
<accession>A0A0P7UVZ2</accession>
<evidence type="ECO:0000256" key="6">
    <source>
        <dbReference type="SAM" id="MobiDB-lite"/>
    </source>
</evidence>
<feature type="transmembrane region" description="Helical" evidence="7">
    <location>
        <begin position="197"/>
        <end position="220"/>
    </location>
</feature>
<dbReference type="GO" id="GO:0016020">
    <property type="term" value="C:membrane"/>
    <property type="evidence" value="ECO:0007669"/>
    <property type="project" value="UniProtKB-SubCell"/>
</dbReference>
<evidence type="ECO:0000256" key="1">
    <source>
        <dbReference type="ARBA" id="ARBA00004141"/>
    </source>
</evidence>
<feature type="region of interest" description="Disordered" evidence="6">
    <location>
        <begin position="1"/>
        <end position="46"/>
    </location>
</feature>
<feature type="transmembrane region" description="Helical" evidence="7">
    <location>
        <begin position="94"/>
        <end position="118"/>
    </location>
</feature>
<organism evidence="9 10">
    <name type="scientific">Scleropages formosus</name>
    <name type="common">Asian bonytongue</name>
    <name type="synonym">Osteoglossum formosum</name>
    <dbReference type="NCBI Taxonomy" id="113540"/>
    <lineage>
        <taxon>Eukaryota</taxon>
        <taxon>Metazoa</taxon>
        <taxon>Chordata</taxon>
        <taxon>Craniata</taxon>
        <taxon>Vertebrata</taxon>
        <taxon>Euteleostomi</taxon>
        <taxon>Actinopterygii</taxon>
        <taxon>Neopterygii</taxon>
        <taxon>Teleostei</taxon>
        <taxon>Osteoglossocephala</taxon>
        <taxon>Osteoglossomorpha</taxon>
        <taxon>Osteoglossiformes</taxon>
        <taxon>Osteoglossidae</taxon>
        <taxon>Scleropages</taxon>
    </lineage>
</organism>
<evidence type="ECO:0000256" key="4">
    <source>
        <dbReference type="ARBA" id="ARBA00023136"/>
    </source>
</evidence>
<evidence type="ECO:0000259" key="8">
    <source>
        <dbReference type="PROSITE" id="PS51225"/>
    </source>
</evidence>
<evidence type="ECO:0000313" key="10">
    <source>
        <dbReference type="Proteomes" id="UP000034805"/>
    </source>
</evidence>
<dbReference type="AlphaFoldDB" id="A0A0P7UVZ2"/>
<keyword evidence="2 5" id="KW-0812">Transmembrane</keyword>
<evidence type="ECO:0000256" key="2">
    <source>
        <dbReference type="ARBA" id="ARBA00022692"/>
    </source>
</evidence>
<protein>
    <recommendedName>
        <fullName evidence="8">MARVEL domain-containing protein</fullName>
    </recommendedName>
</protein>
<dbReference type="Proteomes" id="UP000034805">
    <property type="component" value="Unassembled WGS sequence"/>
</dbReference>
<proteinExistence type="predicted"/>
<evidence type="ECO:0000256" key="3">
    <source>
        <dbReference type="ARBA" id="ARBA00022989"/>
    </source>
</evidence>
<feature type="transmembrane region" description="Helical" evidence="7">
    <location>
        <begin position="256"/>
        <end position="283"/>
    </location>
</feature>